<accession>A0A9D3Y9L9</accession>
<dbReference type="AlphaFoldDB" id="A0A9D3Y9L9"/>
<proteinExistence type="predicted"/>
<reference evidence="1" key="1">
    <citation type="journal article" date="2019" name="bioRxiv">
        <title>The Genome of the Zebra Mussel, Dreissena polymorpha: A Resource for Invasive Species Research.</title>
        <authorList>
            <person name="McCartney M.A."/>
            <person name="Auch B."/>
            <person name="Kono T."/>
            <person name="Mallez S."/>
            <person name="Zhang Y."/>
            <person name="Obille A."/>
            <person name="Becker A."/>
            <person name="Abrahante J.E."/>
            <person name="Garbe J."/>
            <person name="Badalamenti J.P."/>
            <person name="Herman A."/>
            <person name="Mangelson H."/>
            <person name="Liachko I."/>
            <person name="Sullivan S."/>
            <person name="Sone E.D."/>
            <person name="Koren S."/>
            <person name="Silverstein K.A.T."/>
            <person name="Beckman K.B."/>
            <person name="Gohl D.M."/>
        </authorList>
    </citation>
    <scope>NUCLEOTIDE SEQUENCE</scope>
    <source>
        <strain evidence="1">Duluth1</strain>
        <tissue evidence="1">Whole animal</tissue>
    </source>
</reference>
<evidence type="ECO:0000313" key="1">
    <source>
        <dbReference type="EMBL" id="KAH3696403.1"/>
    </source>
</evidence>
<gene>
    <name evidence="1" type="ORF">DPMN_083868</name>
</gene>
<keyword evidence="2" id="KW-1185">Reference proteome</keyword>
<reference evidence="1" key="2">
    <citation type="submission" date="2020-11" db="EMBL/GenBank/DDBJ databases">
        <authorList>
            <person name="McCartney M.A."/>
            <person name="Auch B."/>
            <person name="Kono T."/>
            <person name="Mallez S."/>
            <person name="Becker A."/>
            <person name="Gohl D.M."/>
            <person name="Silverstein K.A.T."/>
            <person name="Koren S."/>
            <person name="Bechman K.B."/>
            <person name="Herman A."/>
            <person name="Abrahante J.E."/>
            <person name="Garbe J."/>
        </authorList>
    </citation>
    <scope>NUCLEOTIDE SEQUENCE</scope>
    <source>
        <strain evidence="1">Duluth1</strain>
        <tissue evidence="1">Whole animal</tissue>
    </source>
</reference>
<dbReference type="EMBL" id="JAIWYP010000016">
    <property type="protein sequence ID" value="KAH3696403.1"/>
    <property type="molecule type" value="Genomic_DNA"/>
</dbReference>
<sequence>MASRIDELEKAREAMRDDISYLQSQSMRNNLMFTSVPEDNASGNETPEVTERKLRQYFEDDFQIARELMDSIRFERVHRSPGASTAGRSFRSSKTGKWRESIGRNATLFRMFEMFPQNVIHKRRKLVPKMKDTRRKGKHAYLAYDTL</sequence>
<organism evidence="1 2">
    <name type="scientific">Dreissena polymorpha</name>
    <name type="common">Zebra mussel</name>
    <name type="synonym">Mytilus polymorpha</name>
    <dbReference type="NCBI Taxonomy" id="45954"/>
    <lineage>
        <taxon>Eukaryota</taxon>
        <taxon>Metazoa</taxon>
        <taxon>Spiralia</taxon>
        <taxon>Lophotrochozoa</taxon>
        <taxon>Mollusca</taxon>
        <taxon>Bivalvia</taxon>
        <taxon>Autobranchia</taxon>
        <taxon>Heteroconchia</taxon>
        <taxon>Euheterodonta</taxon>
        <taxon>Imparidentia</taxon>
        <taxon>Neoheterodontei</taxon>
        <taxon>Myida</taxon>
        <taxon>Dreissenoidea</taxon>
        <taxon>Dreissenidae</taxon>
        <taxon>Dreissena</taxon>
    </lineage>
</organism>
<name>A0A9D3Y9L9_DREPO</name>
<dbReference type="Proteomes" id="UP000828390">
    <property type="component" value="Unassembled WGS sequence"/>
</dbReference>
<evidence type="ECO:0000313" key="2">
    <source>
        <dbReference type="Proteomes" id="UP000828390"/>
    </source>
</evidence>
<comment type="caution">
    <text evidence="1">The sequence shown here is derived from an EMBL/GenBank/DDBJ whole genome shotgun (WGS) entry which is preliminary data.</text>
</comment>
<protein>
    <submittedName>
        <fullName evidence="1">Uncharacterized protein</fullName>
    </submittedName>
</protein>